<gene>
    <name evidence="1" type="ORF">NG895_18485</name>
</gene>
<sequence>MFHQRIVRLSLTVCLLAACGCSSWRTPNLNGLRDPRAVDIDSRLAGPANDNLKAE</sequence>
<dbReference type="EMBL" id="JAMXLR010000062">
    <property type="protein sequence ID" value="MCO6045892.1"/>
    <property type="molecule type" value="Genomic_DNA"/>
</dbReference>
<evidence type="ECO:0000313" key="1">
    <source>
        <dbReference type="EMBL" id="MCO6045892.1"/>
    </source>
</evidence>
<dbReference type="AlphaFoldDB" id="A0A9X2FD40"/>
<proteinExistence type="predicted"/>
<accession>A0A9X2FD40</accession>
<organism evidence="1 2">
    <name type="scientific">Aeoliella straminimaris</name>
    <dbReference type="NCBI Taxonomy" id="2954799"/>
    <lineage>
        <taxon>Bacteria</taxon>
        <taxon>Pseudomonadati</taxon>
        <taxon>Planctomycetota</taxon>
        <taxon>Planctomycetia</taxon>
        <taxon>Pirellulales</taxon>
        <taxon>Lacipirellulaceae</taxon>
        <taxon>Aeoliella</taxon>
    </lineage>
</organism>
<evidence type="ECO:0000313" key="2">
    <source>
        <dbReference type="Proteomes" id="UP001155241"/>
    </source>
</evidence>
<evidence type="ECO:0008006" key="3">
    <source>
        <dbReference type="Google" id="ProtNLM"/>
    </source>
</evidence>
<dbReference type="Proteomes" id="UP001155241">
    <property type="component" value="Unassembled WGS sequence"/>
</dbReference>
<dbReference type="PROSITE" id="PS51257">
    <property type="entry name" value="PROKAR_LIPOPROTEIN"/>
    <property type="match status" value="1"/>
</dbReference>
<protein>
    <recommendedName>
        <fullName evidence="3">Lipoprotein</fullName>
    </recommendedName>
</protein>
<keyword evidence="2" id="KW-1185">Reference proteome</keyword>
<dbReference type="RefSeq" id="WP_252854008.1">
    <property type="nucleotide sequence ID" value="NZ_JAMXLR010000062.1"/>
</dbReference>
<comment type="caution">
    <text evidence="1">The sequence shown here is derived from an EMBL/GenBank/DDBJ whole genome shotgun (WGS) entry which is preliminary data.</text>
</comment>
<name>A0A9X2FD40_9BACT</name>
<reference evidence="1" key="1">
    <citation type="submission" date="2022-06" db="EMBL/GenBank/DDBJ databases">
        <title>Aeoliella straminimaris, a novel planctomycete from sediments.</title>
        <authorList>
            <person name="Vitorino I.R."/>
            <person name="Lage O.M."/>
        </authorList>
    </citation>
    <scope>NUCLEOTIDE SEQUENCE</scope>
    <source>
        <strain evidence="1">ICT_H6.2</strain>
    </source>
</reference>